<dbReference type="KEGG" id="gmw:113521964"/>
<dbReference type="RefSeq" id="XP_026763452.2">
    <property type="nucleotide sequence ID" value="XM_026907651.3"/>
</dbReference>
<keyword evidence="1" id="KW-0472">Membrane</keyword>
<evidence type="ECO:0000313" key="2">
    <source>
        <dbReference type="Proteomes" id="UP001652740"/>
    </source>
</evidence>
<dbReference type="AlphaFoldDB" id="A0A6J1X2E6"/>
<name>A0A6J1X2E6_GALME</name>
<evidence type="ECO:0000313" key="3">
    <source>
        <dbReference type="RefSeq" id="XP_026763452.2"/>
    </source>
</evidence>
<protein>
    <submittedName>
        <fullName evidence="3">Uncharacterized protein LOC113521964</fullName>
    </submittedName>
</protein>
<organism evidence="2 3">
    <name type="scientific">Galleria mellonella</name>
    <name type="common">Greater wax moth</name>
    <dbReference type="NCBI Taxonomy" id="7137"/>
    <lineage>
        <taxon>Eukaryota</taxon>
        <taxon>Metazoa</taxon>
        <taxon>Ecdysozoa</taxon>
        <taxon>Arthropoda</taxon>
        <taxon>Hexapoda</taxon>
        <taxon>Insecta</taxon>
        <taxon>Pterygota</taxon>
        <taxon>Neoptera</taxon>
        <taxon>Endopterygota</taxon>
        <taxon>Lepidoptera</taxon>
        <taxon>Glossata</taxon>
        <taxon>Ditrysia</taxon>
        <taxon>Pyraloidea</taxon>
        <taxon>Pyralidae</taxon>
        <taxon>Galleriinae</taxon>
        <taxon>Galleria</taxon>
    </lineage>
</organism>
<proteinExistence type="predicted"/>
<reference evidence="3" key="1">
    <citation type="submission" date="2025-08" db="UniProtKB">
        <authorList>
            <consortium name="RefSeq"/>
        </authorList>
    </citation>
    <scope>IDENTIFICATION</scope>
    <source>
        <tissue evidence="3">Whole larvae</tissue>
    </source>
</reference>
<dbReference type="InParanoid" id="A0A6J1X2E6"/>
<accession>A0A6J1X2E6</accession>
<evidence type="ECO:0000256" key="1">
    <source>
        <dbReference type="SAM" id="Phobius"/>
    </source>
</evidence>
<dbReference type="GeneID" id="113521964"/>
<feature type="transmembrane region" description="Helical" evidence="1">
    <location>
        <begin position="51"/>
        <end position="69"/>
    </location>
</feature>
<sequence>MYVNNNLHIKVKFKKFHCFVRSHIYASVNIFNRDISCFNIVSFGFVIMEKIFVTLAVILLVSVILNTVMAHERSEYTKQINTSTAVLSKMKPDIVQDVIDKKSIKKHKKSKRNAYRRNWSSKLMNYGGYMPPYLVFNRKVGAYYPYYNYPKEQGITRRNMYTKKQSFKS</sequence>
<gene>
    <name evidence="3" type="primary">LOC113521964</name>
</gene>
<dbReference type="Proteomes" id="UP001652740">
    <property type="component" value="Unplaced"/>
</dbReference>
<keyword evidence="1" id="KW-0812">Transmembrane</keyword>
<keyword evidence="2" id="KW-1185">Reference proteome</keyword>
<keyword evidence="1" id="KW-1133">Transmembrane helix</keyword>